<dbReference type="GO" id="GO:0003677">
    <property type="term" value="F:DNA binding"/>
    <property type="evidence" value="ECO:0007669"/>
    <property type="project" value="UniProtKB-UniRule"/>
</dbReference>
<dbReference type="InterPro" id="IPR004107">
    <property type="entry name" value="Integrase_SAM-like_N"/>
</dbReference>
<evidence type="ECO:0000256" key="5">
    <source>
        <dbReference type="ARBA" id="ARBA00022618"/>
    </source>
</evidence>
<evidence type="ECO:0000313" key="15">
    <source>
        <dbReference type="Proteomes" id="UP000198644"/>
    </source>
</evidence>
<proteinExistence type="inferred from homology"/>
<keyword evidence="4 11" id="KW-0963">Cytoplasm</keyword>
<keyword evidence="9 11" id="KW-0233">DNA recombination</keyword>
<dbReference type="InterPro" id="IPR050090">
    <property type="entry name" value="Tyrosine_recombinase_XerCD"/>
</dbReference>
<evidence type="ECO:0000256" key="4">
    <source>
        <dbReference type="ARBA" id="ARBA00022490"/>
    </source>
</evidence>
<comment type="function">
    <text evidence="11">Site-specific tyrosine recombinase, which acts by catalyzing the cutting and rejoining of the recombining DNA molecules. The XerC-XerD complex is essential to convert dimers of the bacterial chromosome into monomers to permit their segregation at cell division. It also contributes to the segregational stability of plasmids.</text>
</comment>
<dbReference type="Gene3D" id="1.10.150.130">
    <property type="match status" value="1"/>
</dbReference>
<dbReference type="SUPFAM" id="SSF47823">
    <property type="entry name" value="lambda integrase-like, N-terminal domain"/>
    <property type="match status" value="1"/>
</dbReference>
<reference evidence="15" key="1">
    <citation type="submission" date="2016-10" db="EMBL/GenBank/DDBJ databases">
        <authorList>
            <person name="Varghese N."/>
            <person name="Submissions S."/>
        </authorList>
    </citation>
    <scope>NUCLEOTIDE SEQUENCE [LARGE SCALE GENOMIC DNA]</scope>
    <source>
        <strain evidence="15">CGMCC 1.9167</strain>
    </source>
</reference>
<evidence type="ECO:0000256" key="11">
    <source>
        <dbReference type="HAMAP-Rule" id="MF_01807"/>
    </source>
</evidence>
<feature type="domain" description="Core-binding (CB)" evidence="13">
    <location>
        <begin position="12"/>
        <end position="99"/>
    </location>
</feature>
<keyword evidence="7 11" id="KW-0229">DNA integration</keyword>
<dbReference type="GO" id="GO:0005737">
    <property type="term" value="C:cytoplasm"/>
    <property type="evidence" value="ECO:0007669"/>
    <property type="project" value="UniProtKB-SubCell"/>
</dbReference>
<dbReference type="InterPro" id="IPR011932">
    <property type="entry name" value="Recomb_XerD"/>
</dbReference>
<evidence type="ECO:0000256" key="6">
    <source>
        <dbReference type="ARBA" id="ARBA00022829"/>
    </source>
</evidence>
<feature type="active site" evidence="11">
    <location>
        <position position="285"/>
    </location>
</feature>
<dbReference type="PANTHER" id="PTHR30349">
    <property type="entry name" value="PHAGE INTEGRASE-RELATED"/>
    <property type="match status" value="1"/>
</dbReference>
<dbReference type="InterPro" id="IPR010998">
    <property type="entry name" value="Integrase_recombinase_N"/>
</dbReference>
<dbReference type="NCBIfam" id="NF001399">
    <property type="entry name" value="PRK00283.1"/>
    <property type="match status" value="1"/>
</dbReference>
<feature type="active site" description="O-(3'-phospho-DNA)-tyrosine intermediate" evidence="11">
    <location>
        <position position="294"/>
    </location>
</feature>
<accession>A0A1I6J7C3</accession>
<feature type="active site" evidence="11">
    <location>
        <position position="188"/>
    </location>
</feature>
<dbReference type="SUPFAM" id="SSF56349">
    <property type="entry name" value="DNA breaking-rejoining enzymes"/>
    <property type="match status" value="1"/>
</dbReference>
<dbReference type="NCBIfam" id="TIGR02225">
    <property type="entry name" value="recomb_XerD"/>
    <property type="match status" value="1"/>
</dbReference>
<comment type="subunit">
    <text evidence="11">Forms a cyclic heterotetrameric complex composed of two molecules of XerC and two molecules of XerD.</text>
</comment>
<feature type="active site" evidence="11">
    <location>
        <position position="262"/>
    </location>
</feature>
<evidence type="ECO:0000259" key="12">
    <source>
        <dbReference type="PROSITE" id="PS51898"/>
    </source>
</evidence>
<keyword evidence="6 11" id="KW-0159">Chromosome partition</keyword>
<dbReference type="InterPro" id="IPR044068">
    <property type="entry name" value="CB"/>
</dbReference>
<keyword evidence="8 11" id="KW-0238">DNA-binding</keyword>
<dbReference type="GO" id="GO:0006313">
    <property type="term" value="P:DNA transposition"/>
    <property type="evidence" value="ECO:0007669"/>
    <property type="project" value="UniProtKB-UniRule"/>
</dbReference>
<dbReference type="GO" id="GO:0051301">
    <property type="term" value="P:cell division"/>
    <property type="evidence" value="ECO:0007669"/>
    <property type="project" value="UniProtKB-KW"/>
</dbReference>
<keyword evidence="5 11" id="KW-0132">Cell division</keyword>
<comment type="subcellular location">
    <subcellularLocation>
        <location evidence="1 11">Cytoplasm</location>
    </subcellularLocation>
</comment>
<dbReference type="AlphaFoldDB" id="A0A1I6J7C3"/>
<keyword evidence="15" id="KW-1185">Reference proteome</keyword>
<name>A0A1I6J7C3_9GAMM</name>
<dbReference type="PROSITE" id="PS51898">
    <property type="entry name" value="TYR_RECOMBINASE"/>
    <property type="match status" value="1"/>
</dbReference>
<dbReference type="RefSeq" id="WP_228704336.1">
    <property type="nucleotide sequence ID" value="NZ_FOYW01000002.1"/>
</dbReference>
<evidence type="ECO:0000256" key="9">
    <source>
        <dbReference type="ARBA" id="ARBA00023172"/>
    </source>
</evidence>
<dbReference type="GO" id="GO:0009037">
    <property type="term" value="F:tyrosine-based site-specific recombinase activity"/>
    <property type="evidence" value="ECO:0007669"/>
    <property type="project" value="UniProtKB-UniRule"/>
</dbReference>
<dbReference type="EMBL" id="FOYW01000002">
    <property type="protein sequence ID" value="SFR74865.1"/>
    <property type="molecule type" value="Genomic_DNA"/>
</dbReference>
<dbReference type="InterPro" id="IPR011010">
    <property type="entry name" value="DNA_brk_join_enz"/>
</dbReference>
<evidence type="ECO:0000256" key="1">
    <source>
        <dbReference type="ARBA" id="ARBA00004496"/>
    </source>
</evidence>
<protein>
    <recommendedName>
        <fullName evidence="3 11">Tyrosine recombinase XerD</fullName>
    </recommendedName>
</protein>
<evidence type="ECO:0000259" key="13">
    <source>
        <dbReference type="PROSITE" id="PS51900"/>
    </source>
</evidence>
<dbReference type="InterPro" id="IPR002104">
    <property type="entry name" value="Integrase_catalytic"/>
</dbReference>
<dbReference type="PROSITE" id="PS51900">
    <property type="entry name" value="CB"/>
    <property type="match status" value="1"/>
</dbReference>
<evidence type="ECO:0000313" key="14">
    <source>
        <dbReference type="EMBL" id="SFR74865.1"/>
    </source>
</evidence>
<dbReference type="Pfam" id="PF00589">
    <property type="entry name" value="Phage_integrase"/>
    <property type="match status" value="1"/>
</dbReference>
<dbReference type="Gene3D" id="1.10.443.10">
    <property type="entry name" value="Intergrase catalytic core"/>
    <property type="match status" value="1"/>
</dbReference>
<gene>
    <name evidence="11" type="primary">xerD</name>
    <name evidence="14" type="ORF">SAMN05216203_2739</name>
</gene>
<dbReference type="InterPro" id="IPR023009">
    <property type="entry name" value="Tyrosine_recombinase_XerC/XerD"/>
</dbReference>
<feature type="active site" evidence="11">
    <location>
        <position position="259"/>
    </location>
</feature>
<dbReference type="GO" id="GO:0007059">
    <property type="term" value="P:chromosome segregation"/>
    <property type="evidence" value="ECO:0007669"/>
    <property type="project" value="UniProtKB-UniRule"/>
</dbReference>
<evidence type="ECO:0000256" key="8">
    <source>
        <dbReference type="ARBA" id="ARBA00023125"/>
    </source>
</evidence>
<evidence type="ECO:0000256" key="7">
    <source>
        <dbReference type="ARBA" id="ARBA00022908"/>
    </source>
</evidence>
<sequence length="313" mass="35743">MGRLMQGEPVREGDDRLIQRFLDAVWLEDGLGDKTRAAYGSDLRKLSQWLAERPGTPHLQDAGRTDLLGWISAAFMEGRKNATAARRLSGIRRFYRYLLREQLISEDPTLRIESPRLKRRLPDSLSEADVEALLTEPLGSDVVDQPLEMRDRAMLEILYGCGLRVSELVSLRVDQVNVRQGVVRVTGKGSKERLVPLGEEALDWLLRYMNSGRAELLRGHVSDDLFPGNRGRAMSRQAFWYRVRHYARRAGIEKKLSPHTLRHAFATHLLNHGADLRVVQMLLGHADLSTTQIYTHVARQRLQELHQSHHPRG</sequence>
<dbReference type="PANTHER" id="PTHR30349:SF90">
    <property type="entry name" value="TYROSINE RECOMBINASE XERD"/>
    <property type="match status" value="1"/>
</dbReference>
<dbReference type="HAMAP" id="MF_01808">
    <property type="entry name" value="Recomb_XerC_XerD"/>
    <property type="match status" value="1"/>
</dbReference>
<dbReference type="STRING" id="650891.SAMN05216203_2739"/>
<organism evidence="14 15">
    <name type="scientific">Marinobacter daqiaonensis</name>
    <dbReference type="NCBI Taxonomy" id="650891"/>
    <lineage>
        <taxon>Bacteria</taxon>
        <taxon>Pseudomonadati</taxon>
        <taxon>Pseudomonadota</taxon>
        <taxon>Gammaproteobacteria</taxon>
        <taxon>Pseudomonadales</taxon>
        <taxon>Marinobacteraceae</taxon>
        <taxon>Marinobacter</taxon>
    </lineage>
</organism>
<comment type="similarity">
    <text evidence="2 11">Belongs to the 'phage' integrase family. XerD subfamily.</text>
</comment>
<keyword evidence="10 11" id="KW-0131">Cell cycle</keyword>
<dbReference type="Pfam" id="PF02899">
    <property type="entry name" value="Phage_int_SAM_1"/>
    <property type="match status" value="1"/>
</dbReference>
<evidence type="ECO:0000256" key="2">
    <source>
        <dbReference type="ARBA" id="ARBA00010450"/>
    </source>
</evidence>
<dbReference type="HAMAP" id="MF_01807">
    <property type="entry name" value="Recomb_XerD"/>
    <property type="match status" value="1"/>
</dbReference>
<feature type="active site" evidence="11">
    <location>
        <position position="164"/>
    </location>
</feature>
<dbReference type="Proteomes" id="UP000198644">
    <property type="component" value="Unassembled WGS sequence"/>
</dbReference>
<evidence type="ECO:0000256" key="10">
    <source>
        <dbReference type="ARBA" id="ARBA00023306"/>
    </source>
</evidence>
<dbReference type="InterPro" id="IPR013762">
    <property type="entry name" value="Integrase-like_cat_sf"/>
</dbReference>
<dbReference type="CDD" id="cd00798">
    <property type="entry name" value="INT_XerDC_C"/>
    <property type="match status" value="1"/>
</dbReference>
<feature type="domain" description="Tyr recombinase" evidence="12">
    <location>
        <begin position="120"/>
        <end position="307"/>
    </location>
</feature>
<evidence type="ECO:0000256" key="3">
    <source>
        <dbReference type="ARBA" id="ARBA00015810"/>
    </source>
</evidence>